<proteinExistence type="predicted"/>
<dbReference type="GO" id="GO:0004721">
    <property type="term" value="F:phosphoprotein phosphatase activity"/>
    <property type="evidence" value="ECO:0007669"/>
    <property type="project" value="InterPro"/>
</dbReference>
<dbReference type="PANTHER" id="PTHR31126:SF1">
    <property type="entry name" value="TYROSINE SPECIFIC PROTEIN PHOSPHATASES DOMAIN-CONTAINING PROTEIN"/>
    <property type="match status" value="1"/>
</dbReference>
<dbReference type="EMBL" id="CAFBOR010000053">
    <property type="protein sequence ID" value="CAB4984051.1"/>
    <property type="molecule type" value="Genomic_DNA"/>
</dbReference>
<dbReference type="InterPro" id="IPR026893">
    <property type="entry name" value="Tyr/Ser_Pase_IphP-type"/>
</dbReference>
<sequence>MASSSANLNASSEGRWVDLEGPANFRDLGGLPIATGGSVRMGVLFRSDSLAMLTDGDLEFLVTKVGLRRVVDLRSGPEIERHGQSDLEACGVEIIHQPIVDETRGPKSKDNPEGQSPEVALREAPLSLDLIYLYMLETFPQRFAAAVEALSDAQRQPVVFHCAAGKDRTGLIGALVLELCGVERDLIIHDFLLTNDRMPTMIDRHRVAAEIDGRDAEIEAQTLFPTEEILISLFTEFKARHGGAEAYLLAAGIDPGVIASLRSALVEPTLA</sequence>
<dbReference type="AlphaFoldDB" id="A0A6J6KM25"/>
<gene>
    <name evidence="2" type="ORF">UFOPK2242_00402</name>
    <name evidence="3" type="ORF">UFOPK3974_00533</name>
</gene>
<evidence type="ECO:0000259" key="1">
    <source>
        <dbReference type="PROSITE" id="PS50056"/>
    </source>
</evidence>
<organism evidence="2">
    <name type="scientific">freshwater metagenome</name>
    <dbReference type="NCBI Taxonomy" id="449393"/>
    <lineage>
        <taxon>unclassified sequences</taxon>
        <taxon>metagenomes</taxon>
        <taxon>ecological metagenomes</taxon>
    </lineage>
</organism>
<dbReference type="Pfam" id="PF13350">
    <property type="entry name" value="Y_phosphatase3"/>
    <property type="match status" value="1"/>
</dbReference>
<dbReference type="InterPro" id="IPR016130">
    <property type="entry name" value="Tyr_Pase_AS"/>
</dbReference>
<evidence type="ECO:0000313" key="3">
    <source>
        <dbReference type="EMBL" id="CAB4984051.1"/>
    </source>
</evidence>
<evidence type="ECO:0000313" key="2">
    <source>
        <dbReference type="EMBL" id="CAB4650867.1"/>
    </source>
</evidence>
<dbReference type="InterPro" id="IPR000387">
    <property type="entry name" value="Tyr_Pase_dom"/>
</dbReference>
<dbReference type="PANTHER" id="PTHR31126">
    <property type="entry name" value="TYROSINE-PROTEIN PHOSPHATASE"/>
    <property type="match status" value="1"/>
</dbReference>
<dbReference type="InterPro" id="IPR029021">
    <property type="entry name" value="Prot-tyrosine_phosphatase-like"/>
</dbReference>
<name>A0A6J6KM25_9ZZZZ</name>
<dbReference type="PROSITE" id="PS50056">
    <property type="entry name" value="TYR_PHOSPHATASE_2"/>
    <property type="match status" value="1"/>
</dbReference>
<accession>A0A6J6KM25</accession>
<feature type="domain" description="Tyrosine specific protein phosphatases" evidence="1">
    <location>
        <begin position="141"/>
        <end position="192"/>
    </location>
</feature>
<reference evidence="2" key="1">
    <citation type="submission" date="2020-05" db="EMBL/GenBank/DDBJ databases">
        <authorList>
            <person name="Chiriac C."/>
            <person name="Salcher M."/>
            <person name="Ghai R."/>
            <person name="Kavagutti S V."/>
        </authorList>
    </citation>
    <scope>NUCLEOTIDE SEQUENCE</scope>
</reference>
<dbReference type="EMBL" id="CAEZWM010000031">
    <property type="protein sequence ID" value="CAB4650867.1"/>
    <property type="molecule type" value="Genomic_DNA"/>
</dbReference>
<protein>
    <submittedName>
        <fullName evidence="2">Unannotated protein</fullName>
    </submittedName>
</protein>
<dbReference type="PROSITE" id="PS00383">
    <property type="entry name" value="TYR_PHOSPHATASE_1"/>
    <property type="match status" value="1"/>
</dbReference>
<dbReference type="SUPFAM" id="SSF52799">
    <property type="entry name" value="(Phosphotyrosine protein) phosphatases II"/>
    <property type="match status" value="1"/>
</dbReference>
<dbReference type="Gene3D" id="3.90.190.10">
    <property type="entry name" value="Protein tyrosine phosphatase superfamily"/>
    <property type="match status" value="1"/>
</dbReference>